<sequence length="316" mass="34189">METTEMSRLVAPYLQPGKVPALSADYLEFPLNDPGEGLLANAYYFGHPEWAEEYLTYCHRSEAYTGRWKAALGDWAGKVVVDIGCGPGNVYASLGGEPALLIGVDVAPASLRLAKGLGYATVLADATDLPFASGFADVVTLNATLHHCQDMGAILREAARLVKPGGLLVTDHDPQRSAWDYRGLAKLLWNARLVIYKVMKHSFHKSGDQQARALASELHHQPGHGVTEGFFQGILGPLGFEVRVYPHNHELGAEVLQGQAGPAEFKYRLGTLLSYRNPNAKTSALTLMCVARRPAIDGLRESPSAAEKAESASPQR</sequence>
<name>A0A3M9MG26_9BACT</name>
<keyword evidence="2" id="KW-0808">Transferase</keyword>
<dbReference type="InterPro" id="IPR013216">
    <property type="entry name" value="Methyltransf_11"/>
</dbReference>
<keyword evidence="3" id="KW-1185">Reference proteome</keyword>
<dbReference type="InterPro" id="IPR029063">
    <property type="entry name" value="SAM-dependent_MTases_sf"/>
</dbReference>
<evidence type="ECO:0000313" key="2">
    <source>
        <dbReference type="EMBL" id="RNI24145.1"/>
    </source>
</evidence>
<dbReference type="PANTHER" id="PTHR42912">
    <property type="entry name" value="METHYLTRANSFERASE"/>
    <property type="match status" value="1"/>
</dbReference>
<dbReference type="EMBL" id="RJJD01000013">
    <property type="protein sequence ID" value="RNI24145.1"/>
    <property type="molecule type" value="Genomic_DNA"/>
</dbReference>
<keyword evidence="2" id="KW-0489">Methyltransferase</keyword>
<dbReference type="OrthoDB" id="1524727at2"/>
<gene>
    <name evidence="2" type="ORF">EFB08_17380</name>
</gene>
<dbReference type="Proteomes" id="UP000272117">
    <property type="component" value="Unassembled WGS sequence"/>
</dbReference>
<feature type="domain" description="Methyltransferase type 11" evidence="1">
    <location>
        <begin position="81"/>
        <end position="169"/>
    </location>
</feature>
<organism evidence="2 3">
    <name type="scientific">Rufibacter latericius</name>
    <dbReference type="NCBI Taxonomy" id="2487040"/>
    <lineage>
        <taxon>Bacteria</taxon>
        <taxon>Pseudomonadati</taxon>
        <taxon>Bacteroidota</taxon>
        <taxon>Cytophagia</taxon>
        <taxon>Cytophagales</taxon>
        <taxon>Hymenobacteraceae</taxon>
        <taxon>Rufibacter</taxon>
    </lineage>
</organism>
<dbReference type="GO" id="GO:0008757">
    <property type="term" value="F:S-adenosylmethionine-dependent methyltransferase activity"/>
    <property type="evidence" value="ECO:0007669"/>
    <property type="project" value="InterPro"/>
</dbReference>
<accession>A0A3M9MG26</accession>
<evidence type="ECO:0000313" key="3">
    <source>
        <dbReference type="Proteomes" id="UP000272117"/>
    </source>
</evidence>
<dbReference type="RefSeq" id="WP_123128232.1">
    <property type="nucleotide sequence ID" value="NZ_RJJD01000013.1"/>
</dbReference>
<dbReference type="AlphaFoldDB" id="A0A3M9MG26"/>
<dbReference type="InterPro" id="IPR050508">
    <property type="entry name" value="Methyltransf_Superfamily"/>
</dbReference>
<protein>
    <submittedName>
        <fullName evidence="2">Class I SAM-dependent methyltransferase</fullName>
    </submittedName>
</protein>
<dbReference type="Gene3D" id="3.40.50.150">
    <property type="entry name" value="Vaccinia Virus protein VP39"/>
    <property type="match status" value="1"/>
</dbReference>
<reference evidence="2 3" key="1">
    <citation type="submission" date="2018-11" db="EMBL/GenBank/DDBJ databases">
        <title>Rufibacter latericius sp. nov., isolated from water in Baiyang Lake.</title>
        <authorList>
            <person name="Yang Y."/>
        </authorList>
    </citation>
    <scope>NUCLEOTIDE SEQUENCE [LARGE SCALE GENOMIC DNA]</scope>
    <source>
        <strain evidence="2 3">R-22-1c-1</strain>
    </source>
</reference>
<proteinExistence type="predicted"/>
<dbReference type="Pfam" id="PF08241">
    <property type="entry name" value="Methyltransf_11"/>
    <property type="match status" value="1"/>
</dbReference>
<comment type="caution">
    <text evidence="2">The sequence shown here is derived from an EMBL/GenBank/DDBJ whole genome shotgun (WGS) entry which is preliminary data.</text>
</comment>
<evidence type="ECO:0000259" key="1">
    <source>
        <dbReference type="Pfam" id="PF08241"/>
    </source>
</evidence>
<dbReference type="SUPFAM" id="SSF53335">
    <property type="entry name" value="S-adenosyl-L-methionine-dependent methyltransferases"/>
    <property type="match status" value="1"/>
</dbReference>
<dbReference type="GO" id="GO:0032259">
    <property type="term" value="P:methylation"/>
    <property type="evidence" value="ECO:0007669"/>
    <property type="project" value="UniProtKB-KW"/>
</dbReference>
<dbReference type="CDD" id="cd02440">
    <property type="entry name" value="AdoMet_MTases"/>
    <property type="match status" value="1"/>
</dbReference>